<name>A0A5B8MYR8_9CHLO</name>
<feature type="transmembrane region" description="Helical" evidence="6">
    <location>
        <begin position="488"/>
        <end position="507"/>
    </location>
</feature>
<dbReference type="OrthoDB" id="1735926at2759"/>
<sequence>MARKPHYVEDWEEVTKDRGRGLTRILAAAVYIFFASALPAIAFGEQLNVETKGKMTIYHTLLSTGMCGLMQSVFGGQPLLIVGVAEPIVIIYHFMDDYCTRTGIDFTAWAAWTCVWATGFLTIMAVTNLCNGIKWFTRFCGETFGMLIAILFLQQAIKGLVDEFRYEQAESYWRVMNGMFGLVLAFLYVWSSSALSQARRWRIGNSFLRAVLADYGFALSLVAMTGVSFAMSSWGDKPVDVPQRIVMPPISESVWVTSGVYVVYDMASVTVAQIFAAIIPGFVISVLFYFDHSVSSQLAQQKDFNVTRPSAYHYDLLLLALMTILCGLLGLPPVNGVLPQAPLHTRSLTSKVLLAEDEGGDQHEGMVEGTVKGKKVLKVYESRLSNFIQAALCIVLFGVAQYILKLIPTALVWAFFAFMALESLPGNQLWDRLQIIVCDAKKRAEWARDTSCQCAYLETVPYSSIAIFTLIQVTCLLGIWAITVWAGLFGISFPIFIMALVPLRALVLPKVIKPNFLSDLDAD</sequence>
<dbReference type="InterPro" id="IPR011531">
    <property type="entry name" value="HCO3_transpt-like_TM_dom"/>
</dbReference>
<feature type="transmembrane region" description="Helical" evidence="6">
    <location>
        <begin position="465"/>
        <end position="482"/>
    </location>
</feature>
<feature type="domain" description="Bicarbonate transporter-like transmembrane" evidence="7">
    <location>
        <begin position="3"/>
        <end position="169"/>
    </location>
</feature>
<comment type="similarity">
    <text evidence="2">Belongs to the anion exchanger (TC 2.A.31.3) family.</text>
</comment>
<evidence type="ECO:0000256" key="5">
    <source>
        <dbReference type="ARBA" id="ARBA00023136"/>
    </source>
</evidence>
<feature type="transmembrane region" description="Helical" evidence="6">
    <location>
        <begin position="271"/>
        <end position="290"/>
    </location>
</feature>
<evidence type="ECO:0000256" key="2">
    <source>
        <dbReference type="ARBA" id="ARBA00006262"/>
    </source>
</evidence>
<comment type="subcellular location">
    <subcellularLocation>
        <location evidence="1">Membrane</location>
        <topology evidence="1">Multi-pass membrane protein</topology>
    </subcellularLocation>
</comment>
<keyword evidence="4 6" id="KW-1133">Transmembrane helix</keyword>
<keyword evidence="3 6" id="KW-0812">Transmembrane</keyword>
<dbReference type="EMBL" id="CP031050">
    <property type="protein sequence ID" value="QDZ25511.1"/>
    <property type="molecule type" value="Genomic_DNA"/>
</dbReference>
<feature type="transmembrane region" description="Helical" evidence="6">
    <location>
        <begin position="310"/>
        <end position="331"/>
    </location>
</feature>
<evidence type="ECO:0000313" key="9">
    <source>
        <dbReference type="Proteomes" id="UP000316726"/>
    </source>
</evidence>
<evidence type="ECO:0000259" key="7">
    <source>
        <dbReference type="Pfam" id="PF00955"/>
    </source>
</evidence>
<dbReference type="GO" id="GO:0005886">
    <property type="term" value="C:plasma membrane"/>
    <property type="evidence" value="ECO:0007669"/>
    <property type="project" value="TreeGrafter"/>
</dbReference>
<dbReference type="Pfam" id="PF00955">
    <property type="entry name" value="HCO3_cotransp"/>
    <property type="match status" value="2"/>
</dbReference>
<evidence type="ECO:0000256" key="1">
    <source>
        <dbReference type="ARBA" id="ARBA00004141"/>
    </source>
</evidence>
<dbReference type="Gene3D" id="1.10.287.570">
    <property type="entry name" value="Helical hairpin bin"/>
    <property type="match status" value="1"/>
</dbReference>
<dbReference type="GO" id="GO:0006820">
    <property type="term" value="P:monoatomic anion transport"/>
    <property type="evidence" value="ECO:0007669"/>
    <property type="project" value="InterPro"/>
</dbReference>
<reference evidence="8 9" key="1">
    <citation type="submission" date="2018-07" db="EMBL/GenBank/DDBJ databases">
        <title>The complete nuclear genome of the prasinophyte Chloropicon primus (CCMP1205).</title>
        <authorList>
            <person name="Pombert J.-F."/>
            <person name="Otis C."/>
            <person name="Turmel M."/>
            <person name="Lemieux C."/>
        </authorList>
    </citation>
    <scope>NUCLEOTIDE SEQUENCE [LARGE SCALE GENOMIC DNA]</scope>
    <source>
        <strain evidence="8 9">CCMP1205</strain>
    </source>
</reference>
<evidence type="ECO:0000256" key="6">
    <source>
        <dbReference type="SAM" id="Phobius"/>
    </source>
</evidence>
<protein>
    <submittedName>
        <fullName evidence="8">Bicarbonate transporter</fullName>
    </submittedName>
</protein>
<feature type="transmembrane region" description="Helical" evidence="6">
    <location>
        <begin position="21"/>
        <end position="43"/>
    </location>
</feature>
<accession>A0A5B8MYR8</accession>
<proteinExistence type="inferred from homology"/>
<dbReference type="GO" id="GO:0050801">
    <property type="term" value="P:monoatomic ion homeostasis"/>
    <property type="evidence" value="ECO:0007669"/>
    <property type="project" value="TreeGrafter"/>
</dbReference>
<dbReference type="PANTHER" id="PTHR11453">
    <property type="entry name" value="ANION EXCHANGE PROTEIN"/>
    <property type="match status" value="1"/>
</dbReference>
<feature type="transmembrane region" description="Helical" evidence="6">
    <location>
        <begin position="107"/>
        <end position="127"/>
    </location>
</feature>
<dbReference type="Proteomes" id="UP000316726">
    <property type="component" value="Chromosome 17"/>
</dbReference>
<dbReference type="GO" id="GO:0005452">
    <property type="term" value="F:solute:inorganic anion antiporter activity"/>
    <property type="evidence" value="ECO:0007669"/>
    <property type="project" value="InterPro"/>
</dbReference>
<evidence type="ECO:0000313" key="8">
    <source>
        <dbReference type="EMBL" id="QDZ25511.1"/>
    </source>
</evidence>
<feature type="transmembrane region" description="Helical" evidence="6">
    <location>
        <begin position="172"/>
        <end position="190"/>
    </location>
</feature>
<dbReference type="InterPro" id="IPR003020">
    <property type="entry name" value="HCO3_transpt_euk"/>
</dbReference>
<organism evidence="8 9">
    <name type="scientific">Chloropicon primus</name>
    <dbReference type="NCBI Taxonomy" id="1764295"/>
    <lineage>
        <taxon>Eukaryota</taxon>
        <taxon>Viridiplantae</taxon>
        <taxon>Chlorophyta</taxon>
        <taxon>Chloropicophyceae</taxon>
        <taxon>Chloropicales</taxon>
        <taxon>Chloropicaceae</taxon>
        <taxon>Chloropicon</taxon>
    </lineage>
</organism>
<feature type="transmembrane region" description="Helical" evidence="6">
    <location>
        <begin position="139"/>
        <end position="157"/>
    </location>
</feature>
<gene>
    <name evidence="8" type="ORF">A3770_17p80290</name>
</gene>
<keyword evidence="5 6" id="KW-0472">Membrane</keyword>
<evidence type="ECO:0000256" key="4">
    <source>
        <dbReference type="ARBA" id="ARBA00022989"/>
    </source>
</evidence>
<dbReference type="PANTHER" id="PTHR11453:SF82">
    <property type="entry name" value="BORON TRANSPORTER 1"/>
    <property type="match status" value="1"/>
</dbReference>
<evidence type="ECO:0000256" key="3">
    <source>
        <dbReference type="ARBA" id="ARBA00022692"/>
    </source>
</evidence>
<feature type="transmembrane region" description="Helical" evidence="6">
    <location>
        <begin position="211"/>
        <end position="234"/>
    </location>
</feature>
<feature type="domain" description="Bicarbonate transporter-like transmembrane" evidence="7">
    <location>
        <begin position="179"/>
        <end position="522"/>
    </location>
</feature>
<dbReference type="STRING" id="1764295.A0A5B8MYR8"/>
<dbReference type="AlphaFoldDB" id="A0A5B8MYR8"/>
<keyword evidence="9" id="KW-1185">Reference proteome</keyword>